<dbReference type="Gene3D" id="3.40.190.10">
    <property type="entry name" value="Periplasmic binding protein-like II"/>
    <property type="match status" value="1"/>
</dbReference>
<comment type="caution">
    <text evidence="2">The sequence shown here is derived from an EMBL/GenBank/DDBJ whole genome shotgun (WGS) entry which is preliminary data.</text>
</comment>
<dbReference type="Proteomes" id="UP000306628">
    <property type="component" value="Unassembled WGS sequence"/>
</dbReference>
<evidence type="ECO:0000256" key="1">
    <source>
        <dbReference type="SAM" id="MobiDB-lite"/>
    </source>
</evidence>
<keyword evidence="3" id="KW-1185">Reference proteome</keyword>
<feature type="region of interest" description="Disordered" evidence="1">
    <location>
        <begin position="104"/>
        <end position="134"/>
    </location>
</feature>
<dbReference type="AlphaFoldDB" id="A0A5S4G8X1"/>
<reference evidence="2 3" key="1">
    <citation type="submission" date="2019-05" db="EMBL/GenBank/DDBJ databases">
        <title>Draft genome sequence of Nonomuraea zeae DSM 100528.</title>
        <authorList>
            <person name="Saricaoglu S."/>
            <person name="Isik K."/>
        </authorList>
    </citation>
    <scope>NUCLEOTIDE SEQUENCE [LARGE SCALE GENOMIC DNA]</scope>
    <source>
        <strain evidence="2 3">DSM 100528</strain>
    </source>
</reference>
<evidence type="ECO:0000313" key="3">
    <source>
        <dbReference type="Proteomes" id="UP000306628"/>
    </source>
</evidence>
<accession>A0A5S4G8X1</accession>
<organism evidence="2 3">
    <name type="scientific">Nonomuraea zeae</name>
    <dbReference type="NCBI Taxonomy" id="1642303"/>
    <lineage>
        <taxon>Bacteria</taxon>
        <taxon>Bacillati</taxon>
        <taxon>Actinomycetota</taxon>
        <taxon>Actinomycetes</taxon>
        <taxon>Streptosporangiales</taxon>
        <taxon>Streptosporangiaceae</taxon>
        <taxon>Nonomuraea</taxon>
    </lineage>
</organism>
<proteinExistence type="predicted"/>
<dbReference type="EMBL" id="VCKX01000119">
    <property type="protein sequence ID" value="TMR29468.1"/>
    <property type="molecule type" value="Genomic_DNA"/>
</dbReference>
<name>A0A5S4G8X1_9ACTN</name>
<protein>
    <submittedName>
        <fullName evidence="2">Uncharacterized protein</fullName>
    </submittedName>
</protein>
<dbReference type="OrthoDB" id="4131546at2"/>
<gene>
    <name evidence="2" type="ORF">ETD85_32240</name>
</gene>
<evidence type="ECO:0000313" key="2">
    <source>
        <dbReference type="EMBL" id="TMR29468.1"/>
    </source>
</evidence>
<sequence>MADAQPVRSTALPVVGEAVAGVRGGDVAVHEPSVEPLVAAMLAGPPLAHDAEIGLAQLTQEDFVMLAPEPCTERHETMVSACGLAGFAPRVTCRTREISTDVRHGRAVSDAGTGLGTNASRTGRRPRPLSGPSFTSTAPCGGPMTSLLYCAPLLGCAGDQR</sequence>